<evidence type="ECO:0000313" key="1">
    <source>
        <dbReference type="EMBL" id="CAP80081.1"/>
    </source>
</evidence>
<name>B6GXX7_PENRW</name>
<dbReference type="Proteomes" id="UP000000724">
    <property type="component" value="Contig Pc00c12"/>
</dbReference>
<sequence length="120" mass="13330">MVQAAIGAGPGLLFPDRAVGKPYTYYGVYRKLFGPDNPSELKGATSILSRISIAIIVCWCRGPLAWMHLAQKVNVEELQGYLHLPYLNYELPLIDVTRPRAGDHWGIGIATIRFKSCDLN</sequence>
<keyword evidence="2" id="KW-1185">Reference proteome</keyword>
<dbReference type="EMBL" id="AM920427">
    <property type="protein sequence ID" value="CAP80081.1"/>
    <property type="molecule type" value="Genomic_DNA"/>
</dbReference>
<reference evidence="1 2" key="1">
    <citation type="journal article" date="2008" name="Nat. Biotechnol.">
        <title>Genome sequencing and analysis of the filamentous fungus Penicillium chrysogenum.</title>
        <authorList>
            <person name="van den Berg M.A."/>
            <person name="Albang R."/>
            <person name="Albermann K."/>
            <person name="Badger J.H."/>
            <person name="Daran J.-M."/>
            <person name="Driessen A.J.M."/>
            <person name="Garcia-Estrada C."/>
            <person name="Fedorova N.D."/>
            <person name="Harris D.M."/>
            <person name="Heijne W.H.M."/>
            <person name="Joardar V.S."/>
            <person name="Kiel J.A.K.W."/>
            <person name="Kovalchuk A."/>
            <person name="Martin J.F."/>
            <person name="Nierman W.C."/>
            <person name="Nijland J.G."/>
            <person name="Pronk J.T."/>
            <person name="Roubos J.A."/>
            <person name="van der Klei I.J."/>
            <person name="van Peij N.N.M.E."/>
            <person name="Veenhuis M."/>
            <person name="von Doehren H."/>
            <person name="Wagner C."/>
            <person name="Wortman J.R."/>
            <person name="Bovenberg R.A.L."/>
        </authorList>
    </citation>
    <scope>NUCLEOTIDE SEQUENCE [LARGE SCALE GENOMIC DNA]</scope>
    <source>
        <strain evidence="2">ATCC 28089 / DSM 1075 / NRRL 1951 / Wisconsin 54-1255</strain>
    </source>
</reference>
<evidence type="ECO:0000313" key="2">
    <source>
        <dbReference type="Proteomes" id="UP000000724"/>
    </source>
</evidence>
<dbReference type="VEuPathDB" id="FungiDB:PCH_Pc12g04540"/>
<proteinExistence type="predicted"/>
<protein>
    <submittedName>
        <fullName evidence="1">Uncharacterized protein</fullName>
    </submittedName>
</protein>
<dbReference type="HOGENOM" id="CLU_2050395_0_0_1"/>
<dbReference type="AlphaFoldDB" id="B6GXX7"/>
<accession>B6GXX7</accession>
<gene>
    <name evidence="1" type="ORF">Pc12g04540</name>
    <name evidence="1" type="ORF">PCH_Pc12g04540</name>
</gene>
<organism evidence="1 2">
    <name type="scientific">Penicillium rubens (strain ATCC 28089 / DSM 1075 / NRRL 1951 / Wisconsin 54-1255)</name>
    <name type="common">Penicillium chrysogenum</name>
    <dbReference type="NCBI Taxonomy" id="500485"/>
    <lineage>
        <taxon>Eukaryota</taxon>
        <taxon>Fungi</taxon>
        <taxon>Dikarya</taxon>
        <taxon>Ascomycota</taxon>
        <taxon>Pezizomycotina</taxon>
        <taxon>Eurotiomycetes</taxon>
        <taxon>Eurotiomycetidae</taxon>
        <taxon>Eurotiales</taxon>
        <taxon>Aspergillaceae</taxon>
        <taxon>Penicillium</taxon>
        <taxon>Penicillium chrysogenum species complex</taxon>
    </lineage>
</organism>